<evidence type="ECO:0000256" key="1">
    <source>
        <dbReference type="SAM" id="MobiDB-lite"/>
    </source>
</evidence>
<feature type="region of interest" description="Disordered" evidence="1">
    <location>
        <begin position="313"/>
        <end position="371"/>
    </location>
</feature>
<dbReference type="Proteomes" id="UP000054007">
    <property type="component" value="Unassembled WGS sequence"/>
</dbReference>
<evidence type="ECO:0000313" key="3">
    <source>
        <dbReference type="Proteomes" id="UP000054007"/>
    </source>
</evidence>
<feature type="compositionally biased region" description="Low complexity" evidence="1">
    <location>
        <begin position="28"/>
        <end position="46"/>
    </location>
</feature>
<dbReference type="AlphaFoldDB" id="A0A0D7BTC4"/>
<proteinExistence type="predicted"/>
<feature type="compositionally biased region" description="Polar residues" evidence="1">
    <location>
        <begin position="351"/>
        <end position="360"/>
    </location>
</feature>
<sequence>MGDDVANDAPEISTLREDLSPPPPPVSAPSLASKLRVLQPSPRSQGPSPPLSAGMKRTQSDQDADADDDDQEDQLIDDDPPPSHGSSPAKQSQAGTPKRKTPAKRKAAKMDAGGSVAGDPPPSIGSNDSAGVPPPAKKKRTATPSKTKSAPGTPAPRTGKRGAKAKTAISHLIEDSGATSEGVTAPSSPITMAGTPEPERPPPAQSVVHPTADEIDLKTVAIPVYALPTKPFLVQAVPKIPLNGPTFTPVPALDRKNKKPVRKWHVAKREIRGIAGGRWFARTWVGDKNSEYVGGKNAMAEAALAIPRPPGTVMARSAKGRAGKSNVGTAGPSRAQSVAAEPIPPPRNLTKMRTSYQNPPADTPAASDGDF</sequence>
<feature type="region of interest" description="Disordered" evidence="1">
    <location>
        <begin position="1"/>
        <end position="207"/>
    </location>
</feature>
<reference evidence="2 3" key="1">
    <citation type="journal article" date="2015" name="Fungal Genet. Biol.">
        <title>Evolution of novel wood decay mechanisms in Agaricales revealed by the genome sequences of Fistulina hepatica and Cylindrobasidium torrendii.</title>
        <authorList>
            <person name="Floudas D."/>
            <person name="Held B.W."/>
            <person name="Riley R."/>
            <person name="Nagy L.G."/>
            <person name="Koehler G."/>
            <person name="Ransdell A.S."/>
            <person name="Younus H."/>
            <person name="Chow J."/>
            <person name="Chiniquy J."/>
            <person name="Lipzen A."/>
            <person name="Tritt A."/>
            <person name="Sun H."/>
            <person name="Haridas S."/>
            <person name="LaButti K."/>
            <person name="Ohm R.A."/>
            <person name="Kues U."/>
            <person name="Blanchette R.A."/>
            <person name="Grigoriev I.V."/>
            <person name="Minto R.E."/>
            <person name="Hibbett D.S."/>
        </authorList>
    </citation>
    <scope>NUCLEOTIDE SEQUENCE [LARGE SCALE GENOMIC DNA]</scope>
    <source>
        <strain evidence="2 3">FP15055 ss-10</strain>
    </source>
</reference>
<evidence type="ECO:0000313" key="2">
    <source>
        <dbReference type="EMBL" id="KIY73424.1"/>
    </source>
</evidence>
<feature type="compositionally biased region" description="Basic residues" evidence="1">
    <location>
        <begin position="97"/>
        <end position="107"/>
    </location>
</feature>
<keyword evidence="3" id="KW-1185">Reference proteome</keyword>
<protein>
    <submittedName>
        <fullName evidence="2">Uncharacterized protein</fullName>
    </submittedName>
</protein>
<dbReference type="OrthoDB" id="3229208at2759"/>
<feature type="compositionally biased region" description="Acidic residues" evidence="1">
    <location>
        <begin position="62"/>
        <end position="80"/>
    </location>
</feature>
<dbReference type="EMBL" id="KN880436">
    <property type="protein sequence ID" value="KIY73424.1"/>
    <property type="molecule type" value="Genomic_DNA"/>
</dbReference>
<organism evidence="2 3">
    <name type="scientific">Cylindrobasidium torrendii FP15055 ss-10</name>
    <dbReference type="NCBI Taxonomy" id="1314674"/>
    <lineage>
        <taxon>Eukaryota</taxon>
        <taxon>Fungi</taxon>
        <taxon>Dikarya</taxon>
        <taxon>Basidiomycota</taxon>
        <taxon>Agaricomycotina</taxon>
        <taxon>Agaricomycetes</taxon>
        <taxon>Agaricomycetidae</taxon>
        <taxon>Agaricales</taxon>
        <taxon>Marasmiineae</taxon>
        <taxon>Physalacriaceae</taxon>
        <taxon>Cylindrobasidium</taxon>
    </lineage>
</organism>
<feature type="compositionally biased region" description="Polar residues" evidence="1">
    <location>
        <begin position="177"/>
        <end position="190"/>
    </location>
</feature>
<feature type="compositionally biased region" description="Polar residues" evidence="1">
    <location>
        <begin position="84"/>
        <end position="95"/>
    </location>
</feature>
<name>A0A0D7BTC4_9AGAR</name>
<dbReference type="STRING" id="1314674.A0A0D7BTC4"/>
<gene>
    <name evidence="2" type="ORF">CYLTODRAFT_417097</name>
</gene>
<accession>A0A0D7BTC4</accession>